<sequence>MAADRPLLVLHDKEEGHLVYDLLLLLDGEEETTTLACFPRPVARFPSQWCLSFAVSGGSIVGAEYDWNDTYFHDTVMKVGGYDFWERHASPWSRRDSEGRLVRWWPMFRSYASRFLGGRHRDRPAMLPLPDGTVVRMDTVLFDGIYTFETLRPLPGGGGWHATPLPNPPVGPLRKNEITFVSAYLALGTRVWISVNDLTAKGTFSLDTKHGRTWRKEGTWLLPFEGRAFYVPKLDSVIGLTAGTRLLCACDVDNLQVVRHVWTDTYPRPWEERIISDGGHPPSEPSKPRDMPSLAYLGKGRICICRPMSTMEPSDYGPIVTYNAASLLVVELKRSSLPPNGNGDLHLARRGKMSYMWPPQGRESPYMGFIQPATC</sequence>
<reference evidence="2" key="1">
    <citation type="journal article" date="2019" name="Nat. Commun.">
        <title>The genome of broomcorn millet.</title>
        <authorList>
            <person name="Zou C."/>
            <person name="Miki D."/>
            <person name="Li D."/>
            <person name="Tang Q."/>
            <person name="Xiao L."/>
            <person name="Rajput S."/>
            <person name="Deng P."/>
            <person name="Jia W."/>
            <person name="Huang R."/>
            <person name="Zhang M."/>
            <person name="Sun Y."/>
            <person name="Hu J."/>
            <person name="Fu X."/>
            <person name="Schnable P.S."/>
            <person name="Li F."/>
            <person name="Zhang H."/>
            <person name="Feng B."/>
            <person name="Zhu X."/>
            <person name="Liu R."/>
            <person name="Schnable J.C."/>
            <person name="Zhu J.-K."/>
            <person name="Zhang H."/>
        </authorList>
    </citation>
    <scope>NUCLEOTIDE SEQUENCE [LARGE SCALE GENOMIC DNA]</scope>
</reference>
<gene>
    <name evidence="1" type="ORF">C2845_PM07G40190</name>
</gene>
<dbReference type="EMBL" id="PQIB02000004">
    <property type="protein sequence ID" value="RLN23989.1"/>
    <property type="molecule type" value="Genomic_DNA"/>
</dbReference>
<keyword evidence="2" id="KW-1185">Reference proteome</keyword>
<comment type="caution">
    <text evidence="1">The sequence shown here is derived from an EMBL/GenBank/DDBJ whole genome shotgun (WGS) entry which is preliminary data.</text>
</comment>
<organism evidence="1 2">
    <name type="scientific">Panicum miliaceum</name>
    <name type="common">Proso millet</name>
    <name type="synonym">Broomcorn millet</name>
    <dbReference type="NCBI Taxonomy" id="4540"/>
    <lineage>
        <taxon>Eukaryota</taxon>
        <taxon>Viridiplantae</taxon>
        <taxon>Streptophyta</taxon>
        <taxon>Embryophyta</taxon>
        <taxon>Tracheophyta</taxon>
        <taxon>Spermatophyta</taxon>
        <taxon>Magnoliopsida</taxon>
        <taxon>Liliopsida</taxon>
        <taxon>Poales</taxon>
        <taxon>Poaceae</taxon>
        <taxon>PACMAD clade</taxon>
        <taxon>Panicoideae</taxon>
        <taxon>Panicodae</taxon>
        <taxon>Paniceae</taxon>
        <taxon>Panicinae</taxon>
        <taxon>Panicum</taxon>
        <taxon>Panicum sect. Panicum</taxon>
    </lineage>
</organism>
<dbReference type="PANTHER" id="PTHR33085:SF64">
    <property type="entry name" value="OS09G0555900 PROTEIN"/>
    <property type="match status" value="1"/>
</dbReference>
<dbReference type="OrthoDB" id="684300at2759"/>
<evidence type="ECO:0000313" key="2">
    <source>
        <dbReference type="Proteomes" id="UP000275267"/>
    </source>
</evidence>
<dbReference type="Pfam" id="PF07893">
    <property type="entry name" value="DUF1668"/>
    <property type="match status" value="1"/>
</dbReference>
<proteinExistence type="predicted"/>
<accession>A0A3L6SMX3</accession>
<evidence type="ECO:0000313" key="1">
    <source>
        <dbReference type="EMBL" id="RLN23989.1"/>
    </source>
</evidence>
<dbReference type="Proteomes" id="UP000275267">
    <property type="component" value="Unassembled WGS sequence"/>
</dbReference>
<dbReference type="InterPro" id="IPR012871">
    <property type="entry name" value="DUF1668_ORYSA"/>
</dbReference>
<dbReference type="AlphaFoldDB" id="A0A3L6SMX3"/>
<name>A0A3L6SMX3_PANMI</name>
<protein>
    <recommendedName>
        <fullName evidence="3">DUF1618 domain-containing protein</fullName>
    </recommendedName>
</protein>
<dbReference type="PANTHER" id="PTHR33085">
    <property type="entry name" value="OS12G0113100 PROTEIN-RELATED"/>
    <property type="match status" value="1"/>
</dbReference>
<evidence type="ECO:0008006" key="3">
    <source>
        <dbReference type="Google" id="ProtNLM"/>
    </source>
</evidence>